<dbReference type="PANTHER" id="PTHR10434:SF40">
    <property type="entry name" value="1-ACYL-SN-GLYCEROL-3-PHOSPHATE ACYLTRANSFERASE"/>
    <property type="match status" value="1"/>
</dbReference>
<evidence type="ECO:0000256" key="1">
    <source>
        <dbReference type="ARBA" id="ARBA00022679"/>
    </source>
</evidence>
<reference evidence="5" key="1">
    <citation type="journal article" date="2015" name="Nature">
        <title>Complex archaea that bridge the gap between prokaryotes and eukaryotes.</title>
        <authorList>
            <person name="Spang A."/>
            <person name="Saw J.H."/>
            <person name="Jorgensen S.L."/>
            <person name="Zaremba-Niedzwiedzka K."/>
            <person name="Martijn J."/>
            <person name="Lind A.E."/>
            <person name="van Eijk R."/>
            <person name="Schleper C."/>
            <person name="Guy L."/>
            <person name="Ettema T.J."/>
        </authorList>
    </citation>
    <scope>NUCLEOTIDE SEQUENCE</scope>
</reference>
<dbReference type="SUPFAM" id="SSF69593">
    <property type="entry name" value="Glycerol-3-phosphate (1)-acyltransferase"/>
    <property type="match status" value="1"/>
</dbReference>
<organism evidence="5">
    <name type="scientific">marine sediment metagenome</name>
    <dbReference type="NCBI Taxonomy" id="412755"/>
    <lineage>
        <taxon>unclassified sequences</taxon>
        <taxon>metagenomes</taxon>
        <taxon>ecological metagenomes</taxon>
    </lineage>
</organism>
<feature type="domain" description="Phospholipid/glycerol acyltransferase" evidence="4">
    <location>
        <begin position="70"/>
        <end position="184"/>
    </location>
</feature>
<keyword evidence="2" id="KW-0012">Acyltransferase</keyword>
<keyword evidence="3" id="KW-0812">Transmembrane</keyword>
<dbReference type="Pfam" id="PF01553">
    <property type="entry name" value="Acyltransferase"/>
    <property type="match status" value="1"/>
</dbReference>
<dbReference type="GO" id="GO:0003841">
    <property type="term" value="F:1-acylglycerol-3-phosphate O-acyltransferase activity"/>
    <property type="evidence" value="ECO:0007669"/>
    <property type="project" value="TreeGrafter"/>
</dbReference>
<keyword evidence="1" id="KW-0808">Transferase</keyword>
<dbReference type="SMART" id="SM00563">
    <property type="entry name" value="PlsC"/>
    <property type="match status" value="1"/>
</dbReference>
<evidence type="ECO:0000313" key="5">
    <source>
        <dbReference type="EMBL" id="KKN46519.1"/>
    </source>
</evidence>
<dbReference type="PANTHER" id="PTHR10434">
    <property type="entry name" value="1-ACYL-SN-GLYCEROL-3-PHOSPHATE ACYLTRANSFERASE"/>
    <property type="match status" value="1"/>
</dbReference>
<dbReference type="EMBL" id="LAZR01001326">
    <property type="protein sequence ID" value="KKN46519.1"/>
    <property type="molecule type" value="Genomic_DNA"/>
</dbReference>
<accession>A0A0F9QVQ5</accession>
<keyword evidence="3" id="KW-0472">Membrane</keyword>
<dbReference type="AlphaFoldDB" id="A0A0F9QVQ5"/>
<name>A0A0F9QVQ5_9ZZZZ</name>
<dbReference type="CDD" id="cd07989">
    <property type="entry name" value="LPLAT_AGPAT-like"/>
    <property type="match status" value="1"/>
</dbReference>
<gene>
    <name evidence="5" type="ORF">LCGC14_0672200</name>
</gene>
<evidence type="ECO:0000256" key="2">
    <source>
        <dbReference type="ARBA" id="ARBA00023315"/>
    </source>
</evidence>
<dbReference type="InterPro" id="IPR002123">
    <property type="entry name" value="Plipid/glycerol_acylTrfase"/>
</dbReference>
<proteinExistence type="predicted"/>
<dbReference type="GO" id="GO:0006654">
    <property type="term" value="P:phosphatidic acid biosynthetic process"/>
    <property type="evidence" value="ECO:0007669"/>
    <property type="project" value="TreeGrafter"/>
</dbReference>
<sequence length="241" mass="26549">MLQWIRSIAFVVLATVYMPVVGLLYAPWAMFSKRGAYAGCKAYARGTMWMADKIVGMRCEVRGSVPDGAVLVAAKHQSFLDILMIFNALPQAKFIMKKEILWTPVIGQYAKRMEMVAVNRGKRGAAISKMLSDVKAGEAEPGQLVIYSQGTRVAPGMSMPYKTGTAALYEQMGQVCVPVATNAGYFWPRRGLYRKPGVAVVEFLDPILPGLGRAEFMKKLESVVETRSDALLEEAGFRAPR</sequence>
<protein>
    <recommendedName>
        <fullName evidence="4">Phospholipid/glycerol acyltransferase domain-containing protein</fullName>
    </recommendedName>
</protein>
<keyword evidence="3" id="KW-1133">Transmembrane helix</keyword>
<feature type="transmembrane region" description="Helical" evidence="3">
    <location>
        <begin position="6"/>
        <end position="26"/>
    </location>
</feature>
<evidence type="ECO:0000256" key="3">
    <source>
        <dbReference type="SAM" id="Phobius"/>
    </source>
</evidence>
<evidence type="ECO:0000259" key="4">
    <source>
        <dbReference type="SMART" id="SM00563"/>
    </source>
</evidence>
<comment type="caution">
    <text evidence="5">The sequence shown here is derived from an EMBL/GenBank/DDBJ whole genome shotgun (WGS) entry which is preliminary data.</text>
</comment>